<evidence type="ECO:0000313" key="2">
    <source>
        <dbReference type="EMBL" id="PKI72014.1"/>
    </source>
</evidence>
<evidence type="ECO:0000313" key="3">
    <source>
        <dbReference type="Proteomes" id="UP000233551"/>
    </source>
</evidence>
<feature type="region of interest" description="Disordered" evidence="1">
    <location>
        <begin position="239"/>
        <end position="265"/>
    </location>
</feature>
<keyword evidence="3" id="KW-1185">Reference proteome</keyword>
<accession>A0A2I0KU59</accession>
<protein>
    <submittedName>
        <fullName evidence="2">Uncharacterized protein</fullName>
    </submittedName>
</protein>
<gene>
    <name evidence="2" type="ORF">CRG98_007560</name>
</gene>
<dbReference type="AlphaFoldDB" id="A0A2I0KU59"/>
<name>A0A2I0KU59_PUNGR</name>
<comment type="caution">
    <text evidence="2">The sequence shown here is derived from an EMBL/GenBank/DDBJ whole genome shotgun (WGS) entry which is preliminary data.</text>
</comment>
<organism evidence="2 3">
    <name type="scientific">Punica granatum</name>
    <name type="common">Pomegranate</name>
    <dbReference type="NCBI Taxonomy" id="22663"/>
    <lineage>
        <taxon>Eukaryota</taxon>
        <taxon>Viridiplantae</taxon>
        <taxon>Streptophyta</taxon>
        <taxon>Embryophyta</taxon>
        <taxon>Tracheophyta</taxon>
        <taxon>Spermatophyta</taxon>
        <taxon>Magnoliopsida</taxon>
        <taxon>eudicotyledons</taxon>
        <taxon>Gunneridae</taxon>
        <taxon>Pentapetalae</taxon>
        <taxon>rosids</taxon>
        <taxon>malvids</taxon>
        <taxon>Myrtales</taxon>
        <taxon>Lythraceae</taxon>
        <taxon>Punica</taxon>
    </lineage>
</organism>
<evidence type="ECO:0000256" key="1">
    <source>
        <dbReference type="SAM" id="MobiDB-lite"/>
    </source>
</evidence>
<proteinExistence type="predicted"/>
<sequence length="303" mass="32186">MGDVIPSPPEVVECSEQVGGTRTTQHRIEQNSGAERAFGWSSGSPSLASARAGSGPYDLQGKVKERGREAIEVWVRLAIVVEEVNLPGTEKTRRGCGYAVLLEDAARDFEKYLGLVSAVVTAPPMAISSHCLWIMLEKTAQTHGFIVIDEKTAGRTGRVGSDRSARSKKETARRGVGLDWISSRIGTWAAADGLGWLGWTCNGNAMGRSPLVADSSDGNAGGAERLRSAVPAVGCCNDGAKRSGNRGNPRFPVLGGQPDHGQPVAAARPARNSNFFLFGVSVRAAVTPARTAWPARAVRPFFF</sequence>
<reference evidence="2 3" key="1">
    <citation type="submission" date="2017-11" db="EMBL/GenBank/DDBJ databases">
        <title>De-novo sequencing of pomegranate (Punica granatum L.) genome.</title>
        <authorList>
            <person name="Akparov Z."/>
            <person name="Amiraslanov A."/>
            <person name="Hajiyeva S."/>
            <person name="Abbasov M."/>
            <person name="Kaur K."/>
            <person name="Hamwieh A."/>
            <person name="Solovyev V."/>
            <person name="Salamov A."/>
            <person name="Braich B."/>
            <person name="Kosarev P."/>
            <person name="Mahmoud A."/>
            <person name="Hajiyev E."/>
            <person name="Babayeva S."/>
            <person name="Izzatullayeva V."/>
            <person name="Mammadov A."/>
            <person name="Mammadov A."/>
            <person name="Sharifova S."/>
            <person name="Ojaghi J."/>
            <person name="Eynullazada K."/>
            <person name="Bayramov B."/>
            <person name="Abdulazimova A."/>
            <person name="Shahmuradov I."/>
        </authorList>
    </citation>
    <scope>NUCLEOTIDE SEQUENCE [LARGE SCALE GENOMIC DNA]</scope>
    <source>
        <strain evidence="3">cv. AG2017</strain>
        <tissue evidence="2">Leaf</tissue>
    </source>
</reference>
<dbReference type="EMBL" id="PGOL01000343">
    <property type="protein sequence ID" value="PKI72014.1"/>
    <property type="molecule type" value="Genomic_DNA"/>
</dbReference>
<dbReference type="Proteomes" id="UP000233551">
    <property type="component" value="Unassembled WGS sequence"/>
</dbReference>